<evidence type="ECO:0000313" key="2">
    <source>
        <dbReference type="EMBL" id="KAG0574741.1"/>
    </source>
</evidence>
<evidence type="ECO:0000256" key="1">
    <source>
        <dbReference type="SAM" id="Phobius"/>
    </source>
</evidence>
<reference evidence="2" key="1">
    <citation type="submission" date="2020-06" db="EMBL/GenBank/DDBJ databases">
        <title>WGS assembly of Ceratodon purpureus strain R40.</title>
        <authorList>
            <person name="Carey S.B."/>
            <person name="Jenkins J."/>
            <person name="Shu S."/>
            <person name="Lovell J.T."/>
            <person name="Sreedasyam A."/>
            <person name="Maumus F."/>
            <person name="Tiley G.P."/>
            <person name="Fernandez-Pozo N."/>
            <person name="Barry K."/>
            <person name="Chen C."/>
            <person name="Wang M."/>
            <person name="Lipzen A."/>
            <person name="Daum C."/>
            <person name="Saski C.A."/>
            <person name="Payton A.C."/>
            <person name="Mcbreen J.C."/>
            <person name="Conrad R.E."/>
            <person name="Kollar L.M."/>
            <person name="Olsson S."/>
            <person name="Huttunen S."/>
            <person name="Landis J.B."/>
            <person name="Wickett N.J."/>
            <person name="Johnson M.G."/>
            <person name="Rensing S.A."/>
            <person name="Grimwood J."/>
            <person name="Schmutz J."/>
            <person name="Mcdaniel S.F."/>
        </authorList>
    </citation>
    <scope>NUCLEOTIDE SEQUENCE</scope>
    <source>
        <strain evidence="2">R40</strain>
    </source>
</reference>
<dbReference type="EMBL" id="CM026426">
    <property type="protein sequence ID" value="KAG0574741.1"/>
    <property type="molecule type" value="Genomic_DNA"/>
</dbReference>
<name>A0A8T0HVL2_CERPU</name>
<feature type="transmembrane region" description="Helical" evidence="1">
    <location>
        <begin position="58"/>
        <end position="82"/>
    </location>
</feature>
<sequence>MTAMVASSSNLISALSLQHKSSAQLVLILVEIQWCLDTSMVSTYLGDFNSAASFNAMYCLLALGGSMMCILYFAVTNCFTFLSVAA</sequence>
<keyword evidence="1" id="KW-0472">Membrane</keyword>
<proteinExistence type="predicted"/>
<keyword evidence="1" id="KW-0812">Transmembrane</keyword>
<protein>
    <submittedName>
        <fullName evidence="2">Uncharacterized protein</fullName>
    </submittedName>
</protein>
<organism evidence="2 3">
    <name type="scientific">Ceratodon purpureus</name>
    <name type="common">Fire moss</name>
    <name type="synonym">Dicranum purpureum</name>
    <dbReference type="NCBI Taxonomy" id="3225"/>
    <lineage>
        <taxon>Eukaryota</taxon>
        <taxon>Viridiplantae</taxon>
        <taxon>Streptophyta</taxon>
        <taxon>Embryophyta</taxon>
        <taxon>Bryophyta</taxon>
        <taxon>Bryophytina</taxon>
        <taxon>Bryopsida</taxon>
        <taxon>Dicranidae</taxon>
        <taxon>Pseudoditrichales</taxon>
        <taxon>Ditrichaceae</taxon>
        <taxon>Ceratodon</taxon>
    </lineage>
</organism>
<dbReference type="Proteomes" id="UP000822688">
    <property type="component" value="Chromosome V"/>
</dbReference>
<comment type="caution">
    <text evidence="2">The sequence shown here is derived from an EMBL/GenBank/DDBJ whole genome shotgun (WGS) entry which is preliminary data.</text>
</comment>
<accession>A0A8T0HVL2</accession>
<keyword evidence="3" id="KW-1185">Reference proteome</keyword>
<evidence type="ECO:0000313" key="3">
    <source>
        <dbReference type="Proteomes" id="UP000822688"/>
    </source>
</evidence>
<gene>
    <name evidence="2" type="ORF">KC19_VG286900</name>
</gene>
<dbReference type="AlphaFoldDB" id="A0A8T0HVL2"/>
<keyword evidence="1" id="KW-1133">Transmembrane helix</keyword>